<name>A0A7H0HFZ9_9BURK</name>
<keyword evidence="2" id="KW-1185">Reference proteome</keyword>
<evidence type="ECO:0000313" key="2">
    <source>
        <dbReference type="Proteomes" id="UP000516057"/>
    </source>
</evidence>
<dbReference type="AlphaFoldDB" id="A0A7H0HFZ9"/>
<dbReference type="RefSeq" id="WP_187736448.1">
    <property type="nucleotide sequence ID" value="NZ_CP060790.1"/>
</dbReference>
<accession>A0A7H0HFZ9</accession>
<dbReference type="KEGG" id="amon:H9L24_22230"/>
<sequence length="147" mass="16457">MSAITDWVTAVSAMVSAIGVVFAARQLQLSRQQFLDDHARSRREVAVQLFADWAKNLDRRATSARKFVQELSQEEVKCIFNSEELSIDSKHAGRLAAALRESPPAEDGGKIRLSVEISSEIRWQLVTYLNNLEAVLQRGTTKSLIEI</sequence>
<reference evidence="1 2" key="1">
    <citation type="submission" date="2020-08" db="EMBL/GenBank/DDBJ databases">
        <title>Genome sequence of Acidovorax monticola KACC 19171T.</title>
        <authorList>
            <person name="Hyun D.-W."/>
            <person name="Bae J.-W."/>
        </authorList>
    </citation>
    <scope>NUCLEOTIDE SEQUENCE [LARGE SCALE GENOMIC DNA]</scope>
    <source>
        <strain evidence="1 2">KACC 19171</strain>
    </source>
</reference>
<evidence type="ECO:0000313" key="1">
    <source>
        <dbReference type="EMBL" id="QNP59465.1"/>
    </source>
</evidence>
<dbReference type="EMBL" id="CP060790">
    <property type="protein sequence ID" value="QNP59465.1"/>
    <property type="molecule type" value="Genomic_DNA"/>
</dbReference>
<dbReference type="Proteomes" id="UP000516057">
    <property type="component" value="Chromosome"/>
</dbReference>
<gene>
    <name evidence="1" type="ORF">H9L24_22230</name>
</gene>
<proteinExistence type="predicted"/>
<organism evidence="1 2">
    <name type="scientific">Paenacidovorax monticola</name>
    <dbReference type="NCBI Taxonomy" id="1926868"/>
    <lineage>
        <taxon>Bacteria</taxon>
        <taxon>Pseudomonadati</taxon>
        <taxon>Pseudomonadota</taxon>
        <taxon>Betaproteobacteria</taxon>
        <taxon>Burkholderiales</taxon>
        <taxon>Comamonadaceae</taxon>
        <taxon>Paenacidovorax</taxon>
    </lineage>
</organism>
<protein>
    <submittedName>
        <fullName evidence="1">Uncharacterized protein</fullName>
    </submittedName>
</protein>